<dbReference type="Pfam" id="PF00534">
    <property type="entry name" value="Glycos_transf_1"/>
    <property type="match status" value="1"/>
</dbReference>
<dbReference type="Gene3D" id="3.40.50.2000">
    <property type="entry name" value="Glycogen Phosphorylase B"/>
    <property type="match status" value="2"/>
</dbReference>
<keyword evidence="6" id="KW-1185">Reference proteome</keyword>
<evidence type="ECO:0000313" key="6">
    <source>
        <dbReference type="Proteomes" id="UP001597145"/>
    </source>
</evidence>
<dbReference type="InterPro" id="IPR028098">
    <property type="entry name" value="Glyco_trans_4-like_N"/>
</dbReference>
<dbReference type="RefSeq" id="WP_343980405.1">
    <property type="nucleotide sequence ID" value="NZ_BAAAJG010000012.1"/>
</dbReference>
<evidence type="ECO:0000313" key="5">
    <source>
        <dbReference type="EMBL" id="MFD1532018.1"/>
    </source>
</evidence>
<evidence type="ECO:0000256" key="2">
    <source>
        <dbReference type="ARBA" id="ARBA00022679"/>
    </source>
</evidence>
<organism evidence="5 6">
    <name type="scientific">Pseudonocardia aurantiaca</name>
    <dbReference type="NCBI Taxonomy" id="75290"/>
    <lineage>
        <taxon>Bacteria</taxon>
        <taxon>Bacillati</taxon>
        <taxon>Actinomycetota</taxon>
        <taxon>Actinomycetes</taxon>
        <taxon>Pseudonocardiales</taxon>
        <taxon>Pseudonocardiaceae</taxon>
        <taxon>Pseudonocardia</taxon>
    </lineage>
</organism>
<dbReference type="EC" id="2.4.-.-" evidence="5"/>
<dbReference type="InterPro" id="IPR001296">
    <property type="entry name" value="Glyco_trans_1"/>
</dbReference>
<feature type="domain" description="Glycosyltransferase subfamily 4-like N-terminal" evidence="4">
    <location>
        <begin position="17"/>
        <end position="176"/>
    </location>
</feature>
<gene>
    <name evidence="5" type="ORF">ACFSCY_21535</name>
</gene>
<protein>
    <submittedName>
        <fullName evidence="5">Glycosyltransferase</fullName>
        <ecNumber evidence="5">2.4.-.-</ecNumber>
    </submittedName>
</protein>
<feature type="domain" description="Glycosyl transferase family 1" evidence="3">
    <location>
        <begin position="188"/>
        <end position="334"/>
    </location>
</feature>
<dbReference type="PANTHER" id="PTHR12526:SF637">
    <property type="entry name" value="GLYCOSYLTRANSFERASE EPSF-RELATED"/>
    <property type="match status" value="1"/>
</dbReference>
<evidence type="ECO:0000256" key="1">
    <source>
        <dbReference type="ARBA" id="ARBA00022676"/>
    </source>
</evidence>
<dbReference type="SUPFAM" id="SSF53756">
    <property type="entry name" value="UDP-Glycosyltransferase/glycogen phosphorylase"/>
    <property type="match status" value="1"/>
</dbReference>
<keyword evidence="2 5" id="KW-0808">Transferase</keyword>
<keyword evidence="1 5" id="KW-0328">Glycosyltransferase</keyword>
<evidence type="ECO:0000259" key="3">
    <source>
        <dbReference type="Pfam" id="PF00534"/>
    </source>
</evidence>
<accession>A0ABW4FP98</accession>
<dbReference type="Pfam" id="PF13439">
    <property type="entry name" value="Glyco_transf_4"/>
    <property type="match status" value="1"/>
</dbReference>
<reference evidence="6" key="1">
    <citation type="journal article" date="2019" name="Int. J. Syst. Evol. Microbiol.">
        <title>The Global Catalogue of Microorganisms (GCM) 10K type strain sequencing project: providing services to taxonomists for standard genome sequencing and annotation.</title>
        <authorList>
            <consortium name="The Broad Institute Genomics Platform"/>
            <consortium name="The Broad Institute Genome Sequencing Center for Infectious Disease"/>
            <person name="Wu L."/>
            <person name="Ma J."/>
        </authorList>
    </citation>
    <scope>NUCLEOTIDE SEQUENCE [LARGE SCALE GENOMIC DNA]</scope>
    <source>
        <strain evidence="6">JCM 12165</strain>
    </source>
</reference>
<name>A0ABW4FP98_9PSEU</name>
<sequence length="370" mass="40736">MRIAHIVAYLSERGEYGGPLSVATAQAAALAQRGNRVDLYTGWDGKAEARVPGVGVYARRAYRLGRSKSFATLFSPSLMACLIRSLHKYDVVHLHLSRDLLTFPAAILCRIMGKRVVIQTHGMVKPDKRILSRLSDIPMKAIFRNAAAHLYLTDAEADNLRELSPRQHNLMRVPNGLAERSEQAVWPQDDHPEVLYCGRIHPRKRVPEFVAMAERLLSGYVKARFTIVGPDGGDLENVRNQIAASPYRNAISYEGAVAPGSVASRLRKAQVCVLPSENEPFPMAVLEAMSVGLPVVVTESNGLASSLRKADPAFVTGHSAEELSLSVQEILSSADRWALAAMRSRDAVRRDFNIRAVCDLLETIYAEANL</sequence>
<dbReference type="EMBL" id="JBHUCP010000017">
    <property type="protein sequence ID" value="MFD1532018.1"/>
    <property type="molecule type" value="Genomic_DNA"/>
</dbReference>
<comment type="caution">
    <text evidence="5">The sequence shown here is derived from an EMBL/GenBank/DDBJ whole genome shotgun (WGS) entry which is preliminary data.</text>
</comment>
<dbReference type="PANTHER" id="PTHR12526">
    <property type="entry name" value="GLYCOSYLTRANSFERASE"/>
    <property type="match status" value="1"/>
</dbReference>
<dbReference type="Proteomes" id="UP001597145">
    <property type="component" value="Unassembled WGS sequence"/>
</dbReference>
<proteinExistence type="predicted"/>
<evidence type="ECO:0000259" key="4">
    <source>
        <dbReference type="Pfam" id="PF13439"/>
    </source>
</evidence>
<dbReference type="GO" id="GO:0016757">
    <property type="term" value="F:glycosyltransferase activity"/>
    <property type="evidence" value="ECO:0007669"/>
    <property type="project" value="UniProtKB-KW"/>
</dbReference>